<comment type="caution">
    <text evidence="1">The sequence shown here is derived from an EMBL/GenBank/DDBJ whole genome shotgun (WGS) entry which is preliminary data.</text>
</comment>
<gene>
    <name evidence="1" type="ORF">PACLA_8A078035</name>
</gene>
<evidence type="ECO:0000313" key="2">
    <source>
        <dbReference type="Proteomes" id="UP001152795"/>
    </source>
</evidence>
<reference evidence="1" key="1">
    <citation type="submission" date="2020-04" db="EMBL/GenBank/DDBJ databases">
        <authorList>
            <person name="Alioto T."/>
            <person name="Alioto T."/>
            <person name="Gomez Garrido J."/>
        </authorList>
    </citation>
    <scope>NUCLEOTIDE SEQUENCE</scope>
    <source>
        <strain evidence="1">A484AB</strain>
    </source>
</reference>
<proteinExistence type="predicted"/>
<dbReference type="EMBL" id="CACRXK020005404">
    <property type="protein sequence ID" value="CAB4006082.1"/>
    <property type="molecule type" value="Genomic_DNA"/>
</dbReference>
<name>A0A6S7IJV6_PARCT</name>
<organism evidence="1 2">
    <name type="scientific">Paramuricea clavata</name>
    <name type="common">Red gorgonian</name>
    <name type="synonym">Violescent sea-whip</name>
    <dbReference type="NCBI Taxonomy" id="317549"/>
    <lineage>
        <taxon>Eukaryota</taxon>
        <taxon>Metazoa</taxon>
        <taxon>Cnidaria</taxon>
        <taxon>Anthozoa</taxon>
        <taxon>Octocorallia</taxon>
        <taxon>Malacalcyonacea</taxon>
        <taxon>Plexauridae</taxon>
        <taxon>Paramuricea</taxon>
    </lineage>
</organism>
<keyword evidence="2" id="KW-1185">Reference proteome</keyword>
<dbReference type="AlphaFoldDB" id="A0A6S7IJV6"/>
<sequence>MTWTLIQTYSFNNTILISSQFNEIFTTLYENTPISENTLVWNGYRLSNPRMQAIKENSEFLLFTCNYEKSLSLYGSDYVEIYLPDLEGDVLDGNGTLDVFIERGHIGGQYFGDCHTWLAQNAREILHVDMYYGYPACSEFTTPSITNYTLCNLFHYFGNYQFGHNCLDVAHRCVESPESTTQLWFGH</sequence>
<accession>A0A6S7IJV6</accession>
<dbReference type="Proteomes" id="UP001152795">
    <property type="component" value="Unassembled WGS sequence"/>
</dbReference>
<protein>
    <submittedName>
        <fullName evidence="1">Uncharacterized protein</fullName>
    </submittedName>
</protein>
<evidence type="ECO:0000313" key="1">
    <source>
        <dbReference type="EMBL" id="CAB4006082.1"/>
    </source>
</evidence>